<dbReference type="CDD" id="cd04301">
    <property type="entry name" value="NAT_SF"/>
    <property type="match status" value="1"/>
</dbReference>
<sequence length="158" mass="16815">MPIQRQAFAADIPALWALRTRAIRIGCASHYAPDILDAWCAAGPPDRMAALLAAGGGLLAEEDGKMLGYAILDLDTGELDAAFVDPAYGGRGIGRRLLAALDAMAAQHGLGRLFVSASLNALPFYERAGYVALRRETYPHRSGVALASVFMEKMLPCP</sequence>
<dbReference type="PANTHER" id="PTHR43877:SF2">
    <property type="entry name" value="AMINOALKYLPHOSPHONATE N-ACETYLTRANSFERASE-RELATED"/>
    <property type="match status" value="1"/>
</dbReference>
<dbReference type="InterPro" id="IPR016181">
    <property type="entry name" value="Acyl_CoA_acyltransferase"/>
</dbReference>
<reference evidence="4 5" key="1">
    <citation type="submission" date="2021-07" db="EMBL/GenBank/DDBJ databases">
        <title>Characterization of Violacein-producing bacteria and related species.</title>
        <authorList>
            <person name="Wilson H.S."/>
            <person name="De Leon M.E."/>
        </authorList>
    </citation>
    <scope>NUCLEOTIDE SEQUENCE [LARGE SCALE GENOMIC DNA]</scope>
    <source>
        <strain evidence="4 5">HSC-2F05</strain>
    </source>
</reference>
<dbReference type="Gene3D" id="3.40.630.30">
    <property type="match status" value="1"/>
</dbReference>
<evidence type="ECO:0000259" key="3">
    <source>
        <dbReference type="PROSITE" id="PS51186"/>
    </source>
</evidence>
<dbReference type="InterPro" id="IPR050832">
    <property type="entry name" value="Bact_Acetyltransf"/>
</dbReference>
<proteinExistence type="predicted"/>
<dbReference type="InterPro" id="IPR000182">
    <property type="entry name" value="GNAT_dom"/>
</dbReference>
<evidence type="ECO:0000256" key="1">
    <source>
        <dbReference type="ARBA" id="ARBA00022679"/>
    </source>
</evidence>
<dbReference type="Pfam" id="PF13673">
    <property type="entry name" value="Acetyltransf_10"/>
    <property type="match status" value="1"/>
</dbReference>
<dbReference type="PANTHER" id="PTHR43877">
    <property type="entry name" value="AMINOALKYLPHOSPHONATE N-ACETYLTRANSFERASE-RELATED-RELATED"/>
    <property type="match status" value="1"/>
</dbReference>
<evidence type="ECO:0000313" key="5">
    <source>
        <dbReference type="Proteomes" id="UP001198602"/>
    </source>
</evidence>
<protein>
    <submittedName>
        <fullName evidence="4">GNAT family N-acetyltransferase</fullName>
    </submittedName>
</protein>
<keyword evidence="5" id="KW-1185">Reference proteome</keyword>
<accession>A0ABS7YBT0</accession>
<evidence type="ECO:0000313" key="4">
    <source>
        <dbReference type="EMBL" id="MCA1855729.1"/>
    </source>
</evidence>
<comment type="caution">
    <text evidence="4">The sequence shown here is derived from an EMBL/GenBank/DDBJ whole genome shotgun (WGS) entry which is preliminary data.</text>
</comment>
<evidence type="ECO:0000256" key="2">
    <source>
        <dbReference type="ARBA" id="ARBA00023315"/>
    </source>
</evidence>
<dbReference type="SUPFAM" id="SSF55729">
    <property type="entry name" value="Acyl-CoA N-acyltransferases (Nat)"/>
    <property type="match status" value="1"/>
</dbReference>
<feature type="domain" description="N-acetyltransferase" evidence="3">
    <location>
        <begin position="2"/>
        <end position="156"/>
    </location>
</feature>
<name>A0ABS7YBT0_9BURK</name>
<dbReference type="RefSeq" id="WP_225238114.1">
    <property type="nucleotide sequence ID" value="NZ_JAHYBX010000002.1"/>
</dbReference>
<keyword evidence="2" id="KW-0012">Acyltransferase</keyword>
<dbReference type="EMBL" id="JAHYBX010000002">
    <property type="protein sequence ID" value="MCA1855729.1"/>
    <property type="molecule type" value="Genomic_DNA"/>
</dbReference>
<dbReference type="Proteomes" id="UP001198602">
    <property type="component" value="Unassembled WGS sequence"/>
</dbReference>
<gene>
    <name evidence="4" type="ORF">LE190_07300</name>
</gene>
<keyword evidence="1" id="KW-0808">Transferase</keyword>
<organism evidence="4 5">
    <name type="scientific">Massilia hydrophila</name>
    <dbReference type="NCBI Taxonomy" id="3044279"/>
    <lineage>
        <taxon>Bacteria</taxon>
        <taxon>Pseudomonadati</taxon>
        <taxon>Pseudomonadota</taxon>
        <taxon>Betaproteobacteria</taxon>
        <taxon>Burkholderiales</taxon>
        <taxon>Oxalobacteraceae</taxon>
        <taxon>Telluria group</taxon>
        <taxon>Massilia</taxon>
    </lineage>
</organism>
<dbReference type="PROSITE" id="PS51186">
    <property type="entry name" value="GNAT"/>
    <property type="match status" value="1"/>
</dbReference>